<feature type="region of interest" description="Disordered" evidence="3">
    <location>
        <begin position="978"/>
        <end position="999"/>
    </location>
</feature>
<evidence type="ECO:0000256" key="3">
    <source>
        <dbReference type="SAM" id="MobiDB-lite"/>
    </source>
</evidence>
<dbReference type="SMART" id="SM00906">
    <property type="entry name" value="Fungal_trans"/>
    <property type="match status" value="1"/>
</dbReference>
<evidence type="ECO:0000256" key="1">
    <source>
        <dbReference type="ARBA" id="ARBA00022723"/>
    </source>
</evidence>
<dbReference type="InterPro" id="IPR007219">
    <property type="entry name" value="XnlR_reg_dom"/>
</dbReference>
<feature type="compositionally biased region" description="Polar residues" evidence="3">
    <location>
        <begin position="856"/>
        <end position="866"/>
    </location>
</feature>
<dbReference type="GO" id="GO:0000981">
    <property type="term" value="F:DNA-binding transcription factor activity, RNA polymerase II-specific"/>
    <property type="evidence" value="ECO:0007669"/>
    <property type="project" value="InterPro"/>
</dbReference>
<feature type="region of interest" description="Disordered" evidence="3">
    <location>
        <begin position="669"/>
        <end position="737"/>
    </location>
</feature>
<feature type="region of interest" description="Disordered" evidence="3">
    <location>
        <begin position="1037"/>
        <end position="1066"/>
    </location>
</feature>
<dbReference type="SUPFAM" id="SSF57701">
    <property type="entry name" value="Zn2/Cys6 DNA-binding domain"/>
    <property type="match status" value="1"/>
</dbReference>
<keyword evidence="2" id="KW-0539">Nucleus</keyword>
<dbReference type="CDD" id="cd12148">
    <property type="entry name" value="fungal_TF_MHR"/>
    <property type="match status" value="1"/>
</dbReference>
<feature type="domain" description="Xylanolytic transcriptional activator regulatory" evidence="5">
    <location>
        <begin position="365"/>
        <end position="438"/>
    </location>
</feature>
<dbReference type="Gene3D" id="4.10.240.10">
    <property type="entry name" value="Zn(2)-C6 fungal-type DNA-binding domain"/>
    <property type="match status" value="1"/>
</dbReference>
<dbReference type="InterPro" id="IPR036864">
    <property type="entry name" value="Zn2-C6_fun-type_DNA-bd_sf"/>
</dbReference>
<dbReference type="GO" id="GO:0006351">
    <property type="term" value="P:DNA-templated transcription"/>
    <property type="evidence" value="ECO:0007669"/>
    <property type="project" value="InterPro"/>
</dbReference>
<feature type="compositionally biased region" description="Low complexity" evidence="3">
    <location>
        <begin position="765"/>
        <end position="790"/>
    </location>
</feature>
<feature type="compositionally biased region" description="Low complexity" evidence="3">
    <location>
        <begin position="716"/>
        <end position="731"/>
    </location>
</feature>
<feature type="region of interest" description="Disordered" evidence="3">
    <location>
        <begin position="816"/>
        <end position="879"/>
    </location>
</feature>
<dbReference type="Pfam" id="PF04082">
    <property type="entry name" value="Fungal_trans"/>
    <property type="match status" value="1"/>
</dbReference>
<dbReference type="AlphaFoldDB" id="A0A9P5TT78"/>
<organism evidence="6 7">
    <name type="scientific">Gymnopilus junonius</name>
    <name type="common">Spectacular rustgill mushroom</name>
    <name type="synonym">Gymnopilus spectabilis subsp. junonius</name>
    <dbReference type="NCBI Taxonomy" id="109634"/>
    <lineage>
        <taxon>Eukaryota</taxon>
        <taxon>Fungi</taxon>
        <taxon>Dikarya</taxon>
        <taxon>Basidiomycota</taxon>
        <taxon>Agaricomycotina</taxon>
        <taxon>Agaricomycetes</taxon>
        <taxon>Agaricomycetidae</taxon>
        <taxon>Agaricales</taxon>
        <taxon>Agaricineae</taxon>
        <taxon>Hymenogastraceae</taxon>
        <taxon>Gymnopilus</taxon>
    </lineage>
</organism>
<dbReference type="PANTHER" id="PTHR46910:SF38">
    <property type="entry name" value="ZN(2)-C6 FUNGAL-TYPE DOMAIN-CONTAINING PROTEIN"/>
    <property type="match status" value="1"/>
</dbReference>
<reference evidence="6" key="1">
    <citation type="submission" date="2020-11" db="EMBL/GenBank/DDBJ databases">
        <authorList>
            <consortium name="DOE Joint Genome Institute"/>
            <person name="Ahrendt S."/>
            <person name="Riley R."/>
            <person name="Andreopoulos W."/>
            <person name="LaButti K."/>
            <person name="Pangilinan J."/>
            <person name="Ruiz-duenas F.J."/>
            <person name="Barrasa J.M."/>
            <person name="Sanchez-Garcia M."/>
            <person name="Camarero S."/>
            <person name="Miyauchi S."/>
            <person name="Serrano A."/>
            <person name="Linde D."/>
            <person name="Babiker R."/>
            <person name="Drula E."/>
            <person name="Ayuso-Fernandez I."/>
            <person name="Pacheco R."/>
            <person name="Padilla G."/>
            <person name="Ferreira P."/>
            <person name="Barriuso J."/>
            <person name="Kellner H."/>
            <person name="Castanera R."/>
            <person name="Alfaro M."/>
            <person name="Ramirez L."/>
            <person name="Pisabarro A.G."/>
            <person name="Kuo A."/>
            <person name="Tritt A."/>
            <person name="Lipzen A."/>
            <person name="He G."/>
            <person name="Yan M."/>
            <person name="Ng V."/>
            <person name="Cullen D."/>
            <person name="Martin F."/>
            <person name="Rosso M.-N."/>
            <person name="Henrissat B."/>
            <person name="Hibbett D."/>
            <person name="Martinez A.T."/>
            <person name="Grigoriev I.V."/>
        </authorList>
    </citation>
    <scope>NUCLEOTIDE SEQUENCE</scope>
    <source>
        <strain evidence="6">AH 44721</strain>
    </source>
</reference>
<dbReference type="OrthoDB" id="4456959at2759"/>
<protein>
    <submittedName>
        <fullName evidence="6">Fungal-specific transcription factor domain-containing protein</fullName>
    </submittedName>
</protein>
<dbReference type="InterPro" id="IPR001138">
    <property type="entry name" value="Zn2Cys6_DnaBD"/>
</dbReference>
<dbReference type="InterPro" id="IPR050987">
    <property type="entry name" value="AtrR-like"/>
</dbReference>
<feature type="compositionally biased region" description="Polar residues" evidence="3">
    <location>
        <begin position="823"/>
        <end position="848"/>
    </location>
</feature>
<keyword evidence="1" id="KW-0479">Metal-binding</keyword>
<evidence type="ECO:0000259" key="4">
    <source>
        <dbReference type="SMART" id="SM00066"/>
    </source>
</evidence>
<evidence type="ECO:0000256" key="2">
    <source>
        <dbReference type="ARBA" id="ARBA00023242"/>
    </source>
</evidence>
<gene>
    <name evidence="6" type="ORF">CPB84DRAFT_1763631</name>
</gene>
<evidence type="ECO:0000313" key="7">
    <source>
        <dbReference type="Proteomes" id="UP000724874"/>
    </source>
</evidence>
<evidence type="ECO:0000313" key="6">
    <source>
        <dbReference type="EMBL" id="KAF8910428.1"/>
    </source>
</evidence>
<keyword evidence="7" id="KW-1185">Reference proteome</keyword>
<feature type="compositionally biased region" description="Polar residues" evidence="3">
    <location>
        <begin position="688"/>
        <end position="702"/>
    </location>
</feature>
<dbReference type="GO" id="GO:0003677">
    <property type="term" value="F:DNA binding"/>
    <property type="evidence" value="ECO:0007669"/>
    <property type="project" value="InterPro"/>
</dbReference>
<name>A0A9P5TT78_GYMJU</name>
<evidence type="ECO:0000259" key="5">
    <source>
        <dbReference type="SMART" id="SM00906"/>
    </source>
</evidence>
<accession>A0A9P5TT78</accession>
<feature type="region of interest" description="Disordered" evidence="3">
    <location>
        <begin position="765"/>
        <end position="797"/>
    </location>
</feature>
<dbReference type="GO" id="GO:0008270">
    <property type="term" value="F:zinc ion binding"/>
    <property type="evidence" value="ECO:0007669"/>
    <property type="project" value="InterPro"/>
</dbReference>
<proteinExistence type="predicted"/>
<sequence length="1066" mass="117974">MSSNEEEPNDGEASSGLFQTMKKRRIQRACDICRRKKSDGVQMPGNRCSNCISYDFDCTYVEAAKRRGPPKGYVESIENRMDKLEKVLRQLCPDESVFKELNSLIDKWNPEQPIPKSITSVVHDKLGCTNALPGVAATDVVTSAIRGMADSKPLPRIDPAEDDDETNLRLAESLRRMTLDPTEYRFFGKSSGAMLIRTALELKGKYTGDALDLTTQLPPIINRRKVFWTLRPWEKIAETIPTQKFEFPEDDVALHCVDLYFTNINLYLPLLHRPSFEKSINDGLHLTNNGFAHVYLLVCALGARYSEDPRVLLDGIDSWHSAGWKWFDQVQMVKRSIMGPPTLYDIQRYCLSVQFLQGSSAPQSCWTLVGIGIRLAQDVGAHRRKVNNHTMTAEDEMWKRAFWVLVCMDRMVSSSLGRPCAIQDEEFDLDLPVDCDDEYWDNDSPELRFKQPVDKPSLLSAFILYIKLHQILAFSLRTIYSINKSKALMGLVGPKWEQHIVAELDSALNKWVDSVPDHLRWDPNREDVRFFNQSATLYAAYYHVQILVHRPFIPSPSKPSPLSFPSLAICTNAARSCTHVVDIQQKRCPSDLAIPQMQVCMSVFTSGIVLLLSIWGGKRSGLSMDPSREMMDVYKCMHILKSSEDRWHSAGRLWDIMYELAYVGDLPLPQPSPPGNKRERDAEIPISANAQSRDVSSRNMSGPRNIAGSRRVGKDTSATSQSRRPTQQQSSVDISMTAAHQHSSISYIKSQPQLFSLPRYPYIDPSSPASSSSASGLSVQPSPTAATSLTPTPPPASAVEEYLSLPVYSNELGSLPLHGGCNDRQSPPQQQNTNSWFSFREPSTSFSSLDDFGTLPRSNQLSNQQAAGRGFGSIANTSDSEMMTQIQPQGAFGYGMDAEAAMAVGMMFDGMSPFTSYGQQLPPSSSSSTFDTGSMGAGIGVGGNGGPVNNFLGNSYRPPGTDAGMGLEDLMADGSFSVDPGAQQQRRQNTGIGGNGRNTGYDFIDNDTMSMWSNAPAGFTLDEWGSYLTNVSELTQGHAEHQPSGSSVPIGSGADDSHRSHLQQRL</sequence>
<dbReference type="PANTHER" id="PTHR46910">
    <property type="entry name" value="TRANSCRIPTION FACTOR PDR1"/>
    <property type="match status" value="1"/>
</dbReference>
<dbReference type="EMBL" id="JADNYJ010000006">
    <property type="protein sequence ID" value="KAF8910428.1"/>
    <property type="molecule type" value="Genomic_DNA"/>
</dbReference>
<dbReference type="Proteomes" id="UP000724874">
    <property type="component" value="Unassembled WGS sequence"/>
</dbReference>
<dbReference type="SMART" id="SM00066">
    <property type="entry name" value="GAL4"/>
    <property type="match status" value="1"/>
</dbReference>
<comment type="caution">
    <text evidence="6">The sequence shown here is derived from an EMBL/GenBank/DDBJ whole genome shotgun (WGS) entry which is preliminary data.</text>
</comment>
<feature type="domain" description="Zn(2)-C6 fungal-type" evidence="4">
    <location>
        <begin position="24"/>
        <end position="69"/>
    </location>
</feature>
<dbReference type="CDD" id="cd00067">
    <property type="entry name" value="GAL4"/>
    <property type="match status" value="1"/>
</dbReference>